<keyword evidence="1" id="KW-0472">Membrane</keyword>
<gene>
    <name evidence="2" type="ORF">HPT29_019670</name>
</gene>
<reference evidence="2" key="1">
    <citation type="submission" date="2022-08" db="EMBL/GenBank/DDBJ databases">
        <title>Microvirga terrae sp. nov., isolated from soil.</title>
        <authorList>
            <person name="Kim K.H."/>
            <person name="Seo Y.L."/>
            <person name="Kim J.M."/>
            <person name="Lee J.K."/>
            <person name="Han D.M."/>
            <person name="Jeon C.O."/>
        </authorList>
    </citation>
    <scope>NUCLEOTIDE SEQUENCE</scope>
    <source>
        <strain evidence="2">R24</strain>
    </source>
</reference>
<accession>A0ABY5RN68</accession>
<feature type="transmembrane region" description="Helical" evidence="1">
    <location>
        <begin position="20"/>
        <end position="40"/>
    </location>
</feature>
<dbReference type="SUPFAM" id="SSF81585">
    <property type="entry name" value="PsbU/PolX domain-like"/>
    <property type="match status" value="1"/>
</dbReference>
<evidence type="ECO:0000256" key="1">
    <source>
        <dbReference type="SAM" id="Phobius"/>
    </source>
</evidence>
<dbReference type="EMBL" id="CP102845">
    <property type="protein sequence ID" value="UVF18685.1"/>
    <property type="molecule type" value="Genomic_DNA"/>
</dbReference>
<name>A0ABY5RN68_9HYPH</name>
<evidence type="ECO:0000313" key="3">
    <source>
        <dbReference type="Proteomes" id="UP001017257"/>
    </source>
</evidence>
<keyword evidence="1" id="KW-0812">Transmembrane</keyword>
<keyword evidence="1" id="KW-1133">Transmembrane helix</keyword>
<dbReference type="Proteomes" id="UP001017257">
    <property type="component" value="Chromosome"/>
</dbReference>
<dbReference type="RefSeq" id="WP_259060201.1">
    <property type="nucleotide sequence ID" value="NZ_CP102845.1"/>
</dbReference>
<keyword evidence="3" id="KW-1185">Reference proteome</keyword>
<dbReference type="Gene3D" id="1.10.150.320">
    <property type="entry name" value="Photosystem II 12 kDa extrinsic protein"/>
    <property type="match status" value="1"/>
</dbReference>
<evidence type="ECO:0000313" key="2">
    <source>
        <dbReference type="EMBL" id="UVF18685.1"/>
    </source>
</evidence>
<sequence>MQVGDLSRTQTPREPRDNAALQAMRVLLVIGLMSAGWLALWRFQAGSPAAEGMVSVAPPQTVAVETRPAAPPDRAEPVQVADADALTPAALALKRSAVVSPPDPDEDDLEPSLAEPVIDPASLGASRDQSLAVLKQFQAIVGQSSKSGAAKPPADPPADMNMTGTVTQQATRTASYVPAGESASALVDLNRGSVDQLNTLRGAGSLGRAIVRGRPYRSVEDLVTKRVVRRTAFERIKDQVTVQ</sequence>
<organism evidence="2 3">
    <name type="scientific">Microvirga terrae</name>
    <dbReference type="NCBI Taxonomy" id="2740529"/>
    <lineage>
        <taxon>Bacteria</taxon>
        <taxon>Pseudomonadati</taxon>
        <taxon>Pseudomonadota</taxon>
        <taxon>Alphaproteobacteria</taxon>
        <taxon>Hyphomicrobiales</taxon>
        <taxon>Methylobacteriaceae</taxon>
        <taxon>Microvirga</taxon>
    </lineage>
</organism>
<protein>
    <submittedName>
        <fullName evidence="2">Helix-hairpin-helix domain-containing protein</fullName>
    </submittedName>
</protein>
<proteinExistence type="predicted"/>